<dbReference type="RefSeq" id="WP_091774233.1">
    <property type="nucleotide sequence ID" value="NZ_FOES01000026.1"/>
</dbReference>
<dbReference type="Proteomes" id="UP000199427">
    <property type="component" value="Unassembled WGS sequence"/>
</dbReference>
<dbReference type="STRING" id="571933.SAMN05216362_1264"/>
<dbReference type="Pfam" id="PF06338">
    <property type="entry name" value="ComK"/>
    <property type="match status" value="1"/>
</dbReference>
<name>A0A1H9IQ08_9BACI</name>
<dbReference type="GO" id="GO:0030420">
    <property type="term" value="P:establishment of competence for transformation"/>
    <property type="evidence" value="ECO:0007669"/>
    <property type="project" value="InterPro"/>
</dbReference>
<gene>
    <name evidence="1" type="ORF">SAMN05216362_1264</name>
</gene>
<organism evidence="1 2">
    <name type="scientific">Piscibacillus halophilus</name>
    <dbReference type="NCBI Taxonomy" id="571933"/>
    <lineage>
        <taxon>Bacteria</taxon>
        <taxon>Bacillati</taxon>
        <taxon>Bacillota</taxon>
        <taxon>Bacilli</taxon>
        <taxon>Bacillales</taxon>
        <taxon>Bacillaceae</taxon>
        <taxon>Piscibacillus</taxon>
    </lineage>
</organism>
<dbReference type="AlphaFoldDB" id="A0A1H9IQ08"/>
<protein>
    <submittedName>
        <fullName evidence="1">Competence transcription factor ComK</fullName>
    </submittedName>
</protein>
<accession>A0A1H9IQ08</accession>
<dbReference type="OrthoDB" id="2417337at2"/>
<evidence type="ECO:0000313" key="1">
    <source>
        <dbReference type="EMBL" id="SEQ76582.1"/>
    </source>
</evidence>
<evidence type="ECO:0000313" key="2">
    <source>
        <dbReference type="Proteomes" id="UP000199427"/>
    </source>
</evidence>
<dbReference type="InterPro" id="IPR010461">
    <property type="entry name" value="ComK"/>
</dbReference>
<reference evidence="1 2" key="1">
    <citation type="submission" date="2016-10" db="EMBL/GenBank/DDBJ databases">
        <authorList>
            <person name="de Groot N.N."/>
        </authorList>
    </citation>
    <scope>NUCLEOTIDE SEQUENCE [LARGE SCALE GENOMIC DNA]</scope>
    <source>
        <strain evidence="1 2">DSM 21633</strain>
    </source>
</reference>
<proteinExistence type="predicted"/>
<keyword evidence="2" id="KW-1185">Reference proteome</keyword>
<sequence>MVEIEKVDHYFINNHTMVISPNYDPIYQSKIYEQDRIILCRQTPLNIIDSSCIKQGGATLDGRKRAIEIVTKKKVMIPIPVDPSKGIIFMPTMKVRHPDCTWIAYCHVKDCEAVPGRKHQTNVIFYNHQTYKVDIQPSKMHNQVMLAAHVFGYFLKDQFIS</sequence>
<dbReference type="EMBL" id="FOES01000026">
    <property type="protein sequence ID" value="SEQ76582.1"/>
    <property type="molecule type" value="Genomic_DNA"/>
</dbReference>